<name>A0A2Z7CGM6_9LAMI</name>
<feature type="compositionally biased region" description="Basic residues" evidence="1">
    <location>
        <begin position="107"/>
        <end position="119"/>
    </location>
</feature>
<gene>
    <name evidence="2" type="ORF">F511_27310</name>
</gene>
<dbReference type="EMBL" id="KQ995694">
    <property type="protein sequence ID" value="KZV46192.1"/>
    <property type="molecule type" value="Genomic_DNA"/>
</dbReference>
<sequence length="199" mass="21076">MPHLRLGTAAWAVRRRLHACSTSAARCACPCAQRVCTGGAATCATSSCRWGGGCAHAARTRAARCAQRVCTGGRPPTRPVRAGGAGVCAQPCMHRRARRARTVTGRRAQRPQHHARGMRAHISGSPPQFACGVRNGRVAACGGGAATSMIGFQFLRWNALESQQIFREQNLLARTIAAKCDGSGGGGKRERRRGGEFAE</sequence>
<evidence type="ECO:0000313" key="3">
    <source>
        <dbReference type="Proteomes" id="UP000250235"/>
    </source>
</evidence>
<keyword evidence="3" id="KW-1185">Reference proteome</keyword>
<accession>A0A2Z7CGM6</accession>
<proteinExistence type="predicted"/>
<feature type="region of interest" description="Disordered" evidence="1">
    <location>
        <begin position="99"/>
        <end position="121"/>
    </location>
</feature>
<protein>
    <submittedName>
        <fullName evidence="2">Uncharacterized protein</fullName>
    </submittedName>
</protein>
<organism evidence="2 3">
    <name type="scientific">Dorcoceras hygrometricum</name>
    <dbReference type="NCBI Taxonomy" id="472368"/>
    <lineage>
        <taxon>Eukaryota</taxon>
        <taxon>Viridiplantae</taxon>
        <taxon>Streptophyta</taxon>
        <taxon>Embryophyta</taxon>
        <taxon>Tracheophyta</taxon>
        <taxon>Spermatophyta</taxon>
        <taxon>Magnoliopsida</taxon>
        <taxon>eudicotyledons</taxon>
        <taxon>Gunneridae</taxon>
        <taxon>Pentapetalae</taxon>
        <taxon>asterids</taxon>
        <taxon>lamiids</taxon>
        <taxon>Lamiales</taxon>
        <taxon>Gesneriaceae</taxon>
        <taxon>Didymocarpoideae</taxon>
        <taxon>Trichosporeae</taxon>
        <taxon>Loxocarpinae</taxon>
        <taxon>Dorcoceras</taxon>
    </lineage>
</organism>
<evidence type="ECO:0000313" key="2">
    <source>
        <dbReference type="EMBL" id="KZV46192.1"/>
    </source>
</evidence>
<reference evidence="2 3" key="1">
    <citation type="journal article" date="2015" name="Proc. Natl. Acad. Sci. U.S.A.">
        <title>The resurrection genome of Boea hygrometrica: A blueprint for survival of dehydration.</title>
        <authorList>
            <person name="Xiao L."/>
            <person name="Yang G."/>
            <person name="Zhang L."/>
            <person name="Yang X."/>
            <person name="Zhao S."/>
            <person name="Ji Z."/>
            <person name="Zhou Q."/>
            <person name="Hu M."/>
            <person name="Wang Y."/>
            <person name="Chen M."/>
            <person name="Xu Y."/>
            <person name="Jin H."/>
            <person name="Xiao X."/>
            <person name="Hu G."/>
            <person name="Bao F."/>
            <person name="Hu Y."/>
            <person name="Wan P."/>
            <person name="Li L."/>
            <person name="Deng X."/>
            <person name="Kuang T."/>
            <person name="Xiang C."/>
            <person name="Zhu J.K."/>
            <person name="Oliver M.J."/>
            <person name="He Y."/>
        </authorList>
    </citation>
    <scope>NUCLEOTIDE SEQUENCE [LARGE SCALE GENOMIC DNA]</scope>
    <source>
        <strain evidence="3">cv. XS01</strain>
    </source>
</reference>
<dbReference type="Proteomes" id="UP000250235">
    <property type="component" value="Unassembled WGS sequence"/>
</dbReference>
<evidence type="ECO:0000256" key="1">
    <source>
        <dbReference type="SAM" id="MobiDB-lite"/>
    </source>
</evidence>
<dbReference type="AlphaFoldDB" id="A0A2Z7CGM6"/>